<evidence type="ECO:0000256" key="5">
    <source>
        <dbReference type="PIRSR" id="PIRSR604294-1"/>
    </source>
</evidence>
<dbReference type="GO" id="GO:0016121">
    <property type="term" value="P:carotene catabolic process"/>
    <property type="evidence" value="ECO:0007669"/>
    <property type="project" value="TreeGrafter"/>
</dbReference>
<dbReference type="GO" id="GO:0042574">
    <property type="term" value="P:retinal metabolic process"/>
    <property type="evidence" value="ECO:0007669"/>
    <property type="project" value="TreeGrafter"/>
</dbReference>
<dbReference type="GO" id="GO:0046872">
    <property type="term" value="F:metal ion binding"/>
    <property type="evidence" value="ECO:0007669"/>
    <property type="project" value="UniProtKB-KW"/>
</dbReference>
<evidence type="ECO:0000256" key="2">
    <source>
        <dbReference type="ARBA" id="ARBA00022723"/>
    </source>
</evidence>
<evidence type="ECO:0000256" key="4">
    <source>
        <dbReference type="ARBA" id="ARBA00023004"/>
    </source>
</evidence>
<dbReference type="Proteomes" id="UP001283361">
    <property type="component" value="Unassembled WGS sequence"/>
</dbReference>
<comment type="caution">
    <text evidence="6">The sequence shown here is derived from an EMBL/GenBank/DDBJ whole genome shotgun (WGS) entry which is preliminary data.</text>
</comment>
<organism evidence="6 7">
    <name type="scientific">Elysia crispata</name>
    <name type="common">lettuce slug</name>
    <dbReference type="NCBI Taxonomy" id="231223"/>
    <lineage>
        <taxon>Eukaryota</taxon>
        <taxon>Metazoa</taxon>
        <taxon>Spiralia</taxon>
        <taxon>Lophotrochozoa</taxon>
        <taxon>Mollusca</taxon>
        <taxon>Gastropoda</taxon>
        <taxon>Heterobranchia</taxon>
        <taxon>Euthyneura</taxon>
        <taxon>Panpulmonata</taxon>
        <taxon>Sacoglossa</taxon>
        <taxon>Placobranchoidea</taxon>
        <taxon>Plakobranchidae</taxon>
        <taxon>Elysia</taxon>
    </lineage>
</organism>
<evidence type="ECO:0000256" key="3">
    <source>
        <dbReference type="ARBA" id="ARBA00023002"/>
    </source>
</evidence>
<dbReference type="AlphaFoldDB" id="A0AAE0ZKJ2"/>
<accession>A0AAE0ZKJ2</accession>
<dbReference type="EMBL" id="JAWDGP010003784">
    <property type="protein sequence ID" value="KAK3770943.1"/>
    <property type="molecule type" value="Genomic_DNA"/>
</dbReference>
<comment type="cofactor">
    <cofactor evidence="5">
        <name>Fe(2+)</name>
        <dbReference type="ChEBI" id="CHEBI:29033"/>
    </cofactor>
    <text evidence="5">Binds 1 Fe(2+) ion per subunit.</text>
</comment>
<dbReference type="PANTHER" id="PTHR10543:SF24">
    <property type="entry name" value="CAROTENOID ISOMEROOXYGENASE"/>
    <property type="match status" value="1"/>
</dbReference>
<feature type="binding site" evidence="5">
    <location>
        <position position="312"/>
    </location>
    <ligand>
        <name>Fe cation</name>
        <dbReference type="ChEBI" id="CHEBI:24875"/>
        <note>catalytic</note>
    </ligand>
</feature>
<dbReference type="Pfam" id="PF03055">
    <property type="entry name" value="RPE65"/>
    <property type="match status" value="1"/>
</dbReference>
<gene>
    <name evidence="6" type="ORF">RRG08_032877</name>
</gene>
<feature type="binding site" evidence="5">
    <location>
        <position position="182"/>
    </location>
    <ligand>
        <name>Fe cation</name>
        <dbReference type="ChEBI" id="CHEBI:24875"/>
        <note>catalytic</note>
    </ligand>
</feature>
<proteinExistence type="inferred from homology"/>
<sequence length="530" mass="59655">MSEDLSILEQLPQFYHLEESDHMDKPMEIDVTGEVPHWINGSLYRNGAGLFKVGPTAWKHFFDGYAVLQRWTICDGKITYQASILDSENYNKSAKHRKLVGDGFGGSFPDPCDTIFGRLFNRFIPSQPKPSDNTNVNFMELGDRLFALTESTALNEINANSLTVKKKHLMSDYMALHIGTAHPHQLKDGTVIYNGTNMMYHKAYNFVAIPPQLDPSKSPFADAKLIASVPSRWKMHISYTHSFGLTDNFLVHLEQPLSISLPRAMCYKQLGMKGADIIVPHEGESMDIMLVSRATGERLPITYKAPEGVVFHFSNCYEESNHVVCDVCFFPKGAKIVQRMYNDLVLEDYKAGNHYKPLYTRFVLPLSLEKAEKDKNLVSLPNTTATATLVKGSQNVMCVTPEYFQETISADFPAYNYKYNGLKHRYAYTSTSVSILEPKLVKFDLIEKTVKTYIVSENHCPGEPVFVARPGATREDDGVILSTIIALNSSVQSFMVVLDASTFEELARASLPPEIKMSFTFHGIFTDKKL</sequence>
<keyword evidence="7" id="KW-1185">Reference proteome</keyword>
<keyword evidence="2 5" id="KW-0479">Metal-binding</keyword>
<feature type="binding site" evidence="5">
    <location>
        <position position="241"/>
    </location>
    <ligand>
        <name>Fe cation</name>
        <dbReference type="ChEBI" id="CHEBI:24875"/>
        <note>catalytic</note>
    </ligand>
</feature>
<evidence type="ECO:0000313" key="6">
    <source>
        <dbReference type="EMBL" id="KAK3770943.1"/>
    </source>
</evidence>
<feature type="binding site" evidence="5">
    <location>
        <position position="522"/>
    </location>
    <ligand>
        <name>Fe cation</name>
        <dbReference type="ChEBI" id="CHEBI:24875"/>
        <note>catalytic</note>
    </ligand>
</feature>
<dbReference type="GO" id="GO:0010436">
    <property type="term" value="F:carotenoid dioxygenase activity"/>
    <property type="evidence" value="ECO:0007669"/>
    <property type="project" value="TreeGrafter"/>
</dbReference>
<reference evidence="6" key="1">
    <citation type="journal article" date="2023" name="G3 (Bethesda)">
        <title>A reference genome for the long-term kleptoplast-retaining sea slug Elysia crispata morphotype clarki.</title>
        <authorList>
            <person name="Eastman K.E."/>
            <person name="Pendleton A.L."/>
            <person name="Shaikh M.A."/>
            <person name="Suttiyut T."/>
            <person name="Ogas R."/>
            <person name="Tomko P."/>
            <person name="Gavelis G."/>
            <person name="Widhalm J.R."/>
            <person name="Wisecaver J.H."/>
        </authorList>
    </citation>
    <scope>NUCLEOTIDE SEQUENCE</scope>
    <source>
        <strain evidence="6">ECLA1</strain>
    </source>
</reference>
<dbReference type="InterPro" id="IPR004294">
    <property type="entry name" value="Carotenoid_Oase"/>
</dbReference>
<dbReference type="GO" id="GO:0003834">
    <property type="term" value="F:beta-carotene 15,15'-dioxygenase activity"/>
    <property type="evidence" value="ECO:0007669"/>
    <property type="project" value="TreeGrafter"/>
</dbReference>
<protein>
    <submittedName>
        <fullName evidence="6">Uncharacterized protein</fullName>
    </submittedName>
</protein>
<evidence type="ECO:0000256" key="1">
    <source>
        <dbReference type="ARBA" id="ARBA00006787"/>
    </source>
</evidence>
<evidence type="ECO:0000313" key="7">
    <source>
        <dbReference type="Proteomes" id="UP001283361"/>
    </source>
</evidence>
<name>A0AAE0ZKJ2_9GAST</name>
<comment type="similarity">
    <text evidence="1">Belongs to the carotenoid oxygenase family.</text>
</comment>
<keyword evidence="4 5" id="KW-0408">Iron</keyword>
<keyword evidence="3" id="KW-0560">Oxidoreductase</keyword>
<dbReference type="PANTHER" id="PTHR10543">
    <property type="entry name" value="BETA-CAROTENE DIOXYGENASE"/>
    <property type="match status" value="1"/>
</dbReference>